<dbReference type="InterPro" id="IPR002549">
    <property type="entry name" value="AI-2E-like"/>
</dbReference>
<accession>A0A926EM84</accession>
<name>A0A926EM84_9FIRM</name>
<dbReference type="AlphaFoldDB" id="A0A926EM84"/>
<dbReference type="PANTHER" id="PTHR21716">
    <property type="entry name" value="TRANSMEMBRANE PROTEIN"/>
    <property type="match status" value="1"/>
</dbReference>
<evidence type="ECO:0000256" key="8">
    <source>
        <dbReference type="SAM" id="MobiDB-lite"/>
    </source>
</evidence>
<feature type="compositionally biased region" description="Basic and acidic residues" evidence="8">
    <location>
        <begin position="428"/>
        <end position="442"/>
    </location>
</feature>
<feature type="transmembrane region" description="Helical" evidence="9">
    <location>
        <begin position="12"/>
        <end position="33"/>
    </location>
</feature>
<dbReference type="Pfam" id="PF01594">
    <property type="entry name" value="AI-2E_transport"/>
    <property type="match status" value="1"/>
</dbReference>
<feature type="transmembrane region" description="Helical" evidence="9">
    <location>
        <begin position="337"/>
        <end position="370"/>
    </location>
</feature>
<keyword evidence="7 9" id="KW-0472">Membrane</keyword>
<evidence type="ECO:0000313" key="10">
    <source>
        <dbReference type="EMBL" id="MBC8584945.1"/>
    </source>
</evidence>
<reference evidence="10" key="1">
    <citation type="submission" date="2020-08" db="EMBL/GenBank/DDBJ databases">
        <title>Genome public.</title>
        <authorList>
            <person name="Liu C."/>
            <person name="Sun Q."/>
        </authorList>
    </citation>
    <scope>NUCLEOTIDE SEQUENCE</scope>
    <source>
        <strain evidence="10">NSJ-64</strain>
    </source>
</reference>
<evidence type="ECO:0000256" key="7">
    <source>
        <dbReference type="ARBA" id="ARBA00023136"/>
    </source>
</evidence>
<protein>
    <submittedName>
        <fullName evidence="10">AI-2E family transporter</fullName>
    </submittedName>
</protein>
<evidence type="ECO:0000256" key="5">
    <source>
        <dbReference type="ARBA" id="ARBA00022692"/>
    </source>
</evidence>
<organism evidence="10 11">
    <name type="scientific">Youxingia wuxianensis</name>
    <dbReference type="NCBI Taxonomy" id="2763678"/>
    <lineage>
        <taxon>Bacteria</taxon>
        <taxon>Bacillati</taxon>
        <taxon>Bacillota</taxon>
        <taxon>Clostridia</taxon>
        <taxon>Eubacteriales</taxon>
        <taxon>Oscillospiraceae</taxon>
        <taxon>Youxingia</taxon>
    </lineage>
</organism>
<feature type="transmembrane region" description="Helical" evidence="9">
    <location>
        <begin position="184"/>
        <end position="203"/>
    </location>
</feature>
<evidence type="ECO:0000256" key="1">
    <source>
        <dbReference type="ARBA" id="ARBA00004651"/>
    </source>
</evidence>
<evidence type="ECO:0000256" key="2">
    <source>
        <dbReference type="ARBA" id="ARBA00009773"/>
    </source>
</evidence>
<keyword evidence="5 9" id="KW-0812">Transmembrane</keyword>
<feature type="transmembrane region" description="Helical" evidence="9">
    <location>
        <begin position="88"/>
        <end position="109"/>
    </location>
</feature>
<keyword evidence="3" id="KW-0813">Transport</keyword>
<dbReference type="PANTHER" id="PTHR21716:SF53">
    <property type="entry name" value="PERMEASE PERM-RELATED"/>
    <property type="match status" value="1"/>
</dbReference>
<feature type="transmembrane region" description="Helical" evidence="9">
    <location>
        <begin position="247"/>
        <end position="264"/>
    </location>
</feature>
<evidence type="ECO:0000256" key="3">
    <source>
        <dbReference type="ARBA" id="ARBA00022448"/>
    </source>
</evidence>
<feature type="transmembrane region" description="Helical" evidence="9">
    <location>
        <begin position="307"/>
        <end position="325"/>
    </location>
</feature>
<evidence type="ECO:0000256" key="9">
    <source>
        <dbReference type="SAM" id="Phobius"/>
    </source>
</evidence>
<dbReference type="EMBL" id="JACRTD010000003">
    <property type="protein sequence ID" value="MBC8584945.1"/>
    <property type="molecule type" value="Genomic_DNA"/>
</dbReference>
<comment type="similarity">
    <text evidence="2">Belongs to the autoinducer-2 exporter (AI-2E) (TC 2.A.86) family.</text>
</comment>
<dbReference type="GO" id="GO:0005886">
    <property type="term" value="C:plasma membrane"/>
    <property type="evidence" value="ECO:0007669"/>
    <property type="project" value="UniProtKB-SubCell"/>
</dbReference>
<sequence length="442" mass="49736">MKLEFNRKYTTIAIYAFLVLAAVVLFLGLVLNIEFFTDLLGTVGGLLTPFIYGFGLAYILNPVLKFIENKLMVPIFKEHINERLRRGISIFLTFVSFTAFLTVFIVIVIPQLIASISGLVASIPQYIETLDILANKLVLMIPWESLDTQAIQRVLEQYVGQLMQSAYEVLRQCLPWLVRFTARIASGMLTIIIGVIISIYMLFDKEKFYAGAKKIWYAILPNEKADFVIELANDANRIFGGFINGKLLDSLIIGIICFFGMSLLNMPNVMLVSVIVGITNVIPYFGPFIGAIPSFFIILIEDPIKSLWFIVFIIILQQFDGNILGPKILGDSTGLSALWVIFSITLFGGLYGFVGMFLGVPTFAVIFMLFKRFIDSRLGKKDMPLSIGDYCAPEFPIPKASPKRMGESRKRMRAEQRSRLKGLAHLAKPKEEPTKEEEKKSK</sequence>
<dbReference type="Proteomes" id="UP000623678">
    <property type="component" value="Unassembled WGS sequence"/>
</dbReference>
<feature type="region of interest" description="Disordered" evidence="8">
    <location>
        <begin position="398"/>
        <end position="442"/>
    </location>
</feature>
<evidence type="ECO:0000256" key="6">
    <source>
        <dbReference type="ARBA" id="ARBA00022989"/>
    </source>
</evidence>
<feature type="transmembrane region" description="Helical" evidence="9">
    <location>
        <begin position="270"/>
        <end position="300"/>
    </location>
</feature>
<feature type="compositionally biased region" description="Basic and acidic residues" evidence="8">
    <location>
        <begin position="404"/>
        <end position="418"/>
    </location>
</feature>
<dbReference type="RefSeq" id="WP_262394730.1">
    <property type="nucleotide sequence ID" value="NZ_JACRTD010000003.1"/>
</dbReference>
<keyword evidence="6 9" id="KW-1133">Transmembrane helix</keyword>
<dbReference type="GO" id="GO:0055085">
    <property type="term" value="P:transmembrane transport"/>
    <property type="evidence" value="ECO:0007669"/>
    <property type="project" value="TreeGrafter"/>
</dbReference>
<comment type="subcellular location">
    <subcellularLocation>
        <location evidence="1">Cell membrane</location>
        <topology evidence="1">Multi-pass membrane protein</topology>
    </subcellularLocation>
</comment>
<evidence type="ECO:0000313" key="11">
    <source>
        <dbReference type="Proteomes" id="UP000623678"/>
    </source>
</evidence>
<feature type="transmembrane region" description="Helical" evidence="9">
    <location>
        <begin position="39"/>
        <end position="67"/>
    </location>
</feature>
<gene>
    <name evidence="10" type="ORF">H8705_05050</name>
</gene>
<comment type="caution">
    <text evidence="10">The sequence shown here is derived from an EMBL/GenBank/DDBJ whole genome shotgun (WGS) entry which is preliminary data.</text>
</comment>
<keyword evidence="4" id="KW-1003">Cell membrane</keyword>
<evidence type="ECO:0000256" key="4">
    <source>
        <dbReference type="ARBA" id="ARBA00022475"/>
    </source>
</evidence>
<keyword evidence="11" id="KW-1185">Reference proteome</keyword>
<proteinExistence type="inferred from homology"/>